<feature type="transmembrane region" description="Helical" evidence="1">
    <location>
        <begin position="191"/>
        <end position="211"/>
    </location>
</feature>
<evidence type="ECO:0000256" key="1">
    <source>
        <dbReference type="SAM" id="Phobius"/>
    </source>
</evidence>
<evidence type="ECO:0000313" key="2">
    <source>
        <dbReference type="EMBL" id="UOE34831.1"/>
    </source>
</evidence>
<dbReference type="Proteomes" id="UP000831390">
    <property type="component" value="Chromosome"/>
</dbReference>
<gene>
    <name evidence="2" type="ORF">MTP16_04050</name>
</gene>
<reference evidence="2 3" key="1">
    <citation type="submission" date="2022-03" db="EMBL/GenBank/DDBJ databases">
        <title>Hymenobactersp. isolated from the air.</title>
        <authorList>
            <person name="Won M."/>
            <person name="Kwon S.-W."/>
        </authorList>
    </citation>
    <scope>NUCLEOTIDE SEQUENCE [LARGE SCALE GENOMIC DNA]</scope>
    <source>
        <strain evidence="2 3">KACC 22596</strain>
    </source>
</reference>
<feature type="transmembrane region" description="Helical" evidence="1">
    <location>
        <begin position="120"/>
        <end position="137"/>
    </location>
</feature>
<dbReference type="RefSeq" id="WP_243516159.1">
    <property type="nucleotide sequence ID" value="NZ_CP094534.1"/>
</dbReference>
<sequence length="224" mass="25405">MDALPYFLLHFAVVPVAAAVAVGLGRFRRLGTTQRYLLALCLLALLMEVISRVLAYYKQPNLFLAPVDAVIELVLLGLIYRRELRPAGISRLIPWLLGGFVLGSALAYSPSADKPQFSPVQHFIECLLVLAFVGFYFHRELNRRHNIGRLECEPIFWISTGLLLYFLSNMLLFLASNYLLTLSKEMNVQVWAAHALLYMFLNVMYALALWLPEHRPAPPQVTQS</sequence>
<name>A0ABY4BAX7_9BACT</name>
<keyword evidence="1" id="KW-1133">Transmembrane helix</keyword>
<keyword evidence="1" id="KW-0472">Membrane</keyword>
<evidence type="ECO:0008006" key="4">
    <source>
        <dbReference type="Google" id="ProtNLM"/>
    </source>
</evidence>
<feature type="transmembrane region" description="Helical" evidence="1">
    <location>
        <begin position="157"/>
        <end position="179"/>
    </location>
</feature>
<evidence type="ECO:0000313" key="3">
    <source>
        <dbReference type="Proteomes" id="UP000831390"/>
    </source>
</evidence>
<keyword evidence="1" id="KW-0812">Transmembrane</keyword>
<protein>
    <recommendedName>
        <fullName evidence="4">DUF2306 domain-containing protein</fullName>
    </recommendedName>
</protein>
<feature type="transmembrane region" description="Helical" evidence="1">
    <location>
        <begin position="36"/>
        <end position="57"/>
    </location>
</feature>
<accession>A0ABY4BAX7</accession>
<proteinExistence type="predicted"/>
<feature type="transmembrane region" description="Helical" evidence="1">
    <location>
        <begin position="63"/>
        <end position="80"/>
    </location>
</feature>
<keyword evidence="3" id="KW-1185">Reference proteome</keyword>
<organism evidence="2 3">
    <name type="scientific">Hymenobacter monticola</name>
    <dbReference type="NCBI Taxonomy" id="1705399"/>
    <lineage>
        <taxon>Bacteria</taxon>
        <taxon>Pseudomonadati</taxon>
        <taxon>Bacteroidota</taxon>
        <taxon>Cytophagia</taxon>
        <taxon>Cytophagales</taxon>
        <taxon>Hymenobacteraceae</taxon>
        <taxon>Hymenobacter</taxon>
    </lineage>
</organism>
<feature type="transmembrane region" description="Helical" evidence="1">
    <location>
        <begin position="6"/>
        <end position="24"/>
    </location>
</feature>
<feature type="transmembrane region" description="Helical" evidence="1">
    <location>
        <begin position="92"/>
        <end position="108"/>
    </location>
</feature>
<dbReference type="EMBL" id="CP094534">
    <property type="protein sequence ID" value="UOE34831.1"/>
    <property type="molecule type" value="Genomic_DNA"/>
</dbReference>